<dbReference type="GO" id="GO:0004932">
    <property type="term" value="F:mating-type factor pheromone receptor activity"/>
    <property type="evidence" value="ECO:0007669"/>
    <property type="project" value="InterPro"/>
</dbReference>
<comment type="subcellular location">
    <subcellularLocation>
        <location evidence="1">Membrane</location>
        <topology evidence="1">Multi-pass membrane protein</topology>
    </subcellularLocation>
</comment>
<evidence type="ECO:0000256" key="11">
    <source>
        <dbReference type="SAM" id="Phobius"/>
    </source>
</evidence>
<evidence type="ECO:0000256" key="4">
    <source>
        <dbReference type="ARBA" id="ARBA00022692"/>
    </source>
</evidence>
<evidence type="ECO:0000256" key="3">
    <source>
        <dbReference type="ARBA" id="ARBA00022507"/>
    </source>
</evidence>
<feature type="transmembrane region" description="Helical" evidence="11">
    <location>
        <begin position="260"/>
        <end position="277"/>
    </location>
</feature>
<dbReference type="Pfam" id="PF02076">
    <property type="entry name" value="STE3"/>
    <property type="match status" value="1"/>
</dbReference>
<organism evidence="12 13">
    <name type="scientific">Russula ochroleuca</name>
    <dbReference type="NCBI Taxonomy" id="152965"/>
    <lineage>
        <taxon>Eukaryota</taxon>
        <taxon>Fungi</taxon>
        <taxon>Dikarya</taxon>
        <taxon>Basidiomycota</taxon>
        <taxon>Agaricomycotina</taxon>
        <taxon>Agaricomycetes</taxon>
        <taxon>Russulales</taxon>
        <taxon>Russulaceae</taxon>
        <taxon>Russula</taxon>
    </lineage>
</organism>
<dbReference type="PRINTS" id="PR00899">
    <property type="entry name" value="GPCRSTE3"/>
</dbReference>
<dbReference type="EMBL" id="WHVB01000001">
    <property type="protein sequence ID" value="KAF8486995.1"/>
    <property type="molecule type" value="Genomic_DNA"/>
</dbReference>
<dbReference type="PANTHER" id="PTHR28097">
    <property type="entry name" value="PHEROMONE A FACTOR RECEPTOR"/>
    <property type="match status" value="1"/>
</dbReference>
<dbReference type="GO" id="GO:0005886">
    <property type="term" value="C:plasma membrane"/>
    <property type="evidence" value="ECO:0007669"/>
    <property type="project" value="TreeGrafter"/>
</dbReference>
<keyword evidence="3" id="KW-0589">Pheromone response</keyword>
<comment type="caution">
    <text evidence="12">The sequence shown here is derived from an EMBL/GenBank/DDBJ whole genome shotgun (WGS) entry which is preliminary data.</text>
</comment>
<keyword evidence="4 11" id="KW-0812">Transmembrane</keyword>
<evidence type="ECO:0000256" key="1">
    <source>
        <dbReference type="ARBA" id="ARBA00004141"/>
    </source>
</evidence>
<comment type="similarity">
    <text evidence="2">Belongs to the G-protein coupled receptor 4 family.</text>
</comment>
<keyword evidence="13" id="KW-1185">Reference proteome</keyword>
<evidence type="ECO:0000256" key="5">
    <source>
        <dbReference type="ARBA" id="ARBA00022989"/>
    </source>
</evidence>
<reference evidence="12" key="1">
    <citation type="submission" date="2019-10" db="EMBL/GenBank/DDBJ databases">
        <authorList>
            <consortium name="DOE Joint Genome Institute"/>
            <person name="Kuo A."/>
            <person name="Miyauchi S."/>
            <person name="Kiss E."/>
            <person name="Drula E."/>
            <person name="Kohler A."/>
            <person name="Sanchez-Garcia M."/>
            <person name="Andreopoulos B."/>
            <person name="Barry K.W."/>
            <person name="Bonito G."/>
            <person name="Buee M."/>
            <person name="Carver A."/>
            <person name="Chen C."/>
            <person name="Cichocki N."/>
            <person name="Clum A."/>
            <person name="Culley D."/>
            <person name="Crous P.W."/>
            <person name="Fauchery L."/>
            <person name="Girlanda M."/>
            <person name="Hayes R."/>
            <person name="Keri Z."/>
            <person name="LaButti K."/>
            <person name="Lipzen A."/>
            <person name="Lombard V."/>
            <person name="Magnuson J."/>
            <person name="Maillard F."/>
            <person name="Morin E."/>
            <person name="Murat C."/>
            <person name="Nolan M."/>
            <person name="Ohm R."/>
            <person name="Pangilinan J."/>
            <person name="Pereira M."/>
            <person name="Perotto S."/>
            <person name="Peter M."/>
            <person name="Riley R."/>
            <person name="Sitrit Y."/>
            <person name="Stielow B."/>
            <person name="Szollosi G."/>
            <person name="Zifcakova L."/>
            <person name="Stursova M."/>
            <person name="Spatafora J.W."/>
            <person name="Tedersoo L."/>
            <person name="Vaario L.-M."/>
            <person name="Yamada A."/>
            <person name="Yan M."/>
            <person name="Wang P."/>
            <person name="Xu J."/>
            <person name="Bruns T."/>
            <person name="Baldrian P."/>
            <person name="Vilgalys R."/>
            <person name="Henrissat B."/>
            <person name="Grigoriev I.V."/>
            <person name="Hibbett D."/>
            <person name="Nagy L.G."/>
            <person name="Martin F.M."/>
        </authorList>
    </citation>
    <scope>NUCLEOTIDE SEQUENCE</scope>
    <source>
        <strain evidence="12">Prilba</strain>
    </source>
</reference>
<evidence type="ECO:0000256" key="8">
    <source>
        <dbReference type="ARBA" id="ARBA00023170"/>
    </source>
</evidence>
<keyword evidence="8 12" id="KW-0675">Receptor</keyword>
<evidence type="ECO:0000256" key="2">
    <source>
        <dbReference type="ARBA" id="ARBA00011085"/>
    </source>
</evidence>
<feature type="region of interest" description="Disordered" evidence="10">
    <location>
        <begin position="385"/>
        <end position="469"/>
    </location>
</feature>
<feature type="transmembrane region" description="Helical" evidence="11">
    <location>
        <begin position="203"/>
        <end position="222"/>
    </location>
</feature>
<evidence type="ECO:0000313" key="12">
    <source>
        <dbReference type="EMBL" id="KAF8486995.1"/>
    </source>
</evidence>
<keyword evidence="7 11" id="KW-0472">Membrane</keyword>
<feature type="region of interest" description="Disordered" evidence="10">
    <location>
        <begin position="488"/>
        <end position="522"/>
    </location>
</feature>
<evidence type="ECO:0000256" key="7">
    <source>
        <dbReference type="ARBA" id="ARBA00023136"/>
    </source>
</evidence>
<evidence type="ECO:0000256" key="9">
    <source>
        <dbReference type="ARBA" id="ARBA00023224"/>
    </source>
</evidence>
<dbReference type="AlphaFoldDB" id="A0A9P5TDR8"/>
<feature type="transmembrane region" description="Helical" evidence="11">
    <location>
        <begin position="65"/>
        <end position="86"/>
    </location>
</feature>
<dbReference type="Proteomes" id="UP000759537">
    <property type="component" value="Unassembled WGS sequence"/>
</dbReference>
<dbReference type="OrthoDB" id="2874149at2759"/>
<keyword evidence="6" id="KW-0297">G-protein coupled receptor</keyword>
<protein>
    <submittedName>
        <fullName evidence="12">Pheromone A receptor-domain-containing protein</fullName>
    </submittedName>
</protein>
<evidence type="ECO:0000313" key="13">
    <source>
        <dbReference type="Proteomes" id="UP000759537"/>
    </source>
</evidence>
<reference evidence="12" key="2">
    <citation type="journal article" date="2020" name="Nat. Commun.">
        <title>Large-scale genome sequencing of mycorrhizal fungi provides insights into the early evolution of symbiotic traits.</title>
        <authorList>
            <person name="Miyauchi S."/>
            <person name="Kiss E."/>
            <person name="Kuo A."/>
            <person name="Drula E."/>
            <person name="Kohler A."/>
            <person name="Sanchez-Garcia M."/>
            <person name="Morin E."/>
            <person name="Andreopoulos B."/>
            <person name="Barry K.W."/>
            <person name="Bonito G."/>
            <person name="Buee M."/>
            <person name="Carver A."/>
            <person name="Chen C."/>
            <person name="Cichocki N."/>
            <person name="Clum A."/>
            <person name="Culley D."/>
            <person name="Crous P.W."/>
            <person name="Fauchery L."/>
            <person name="Girlanda M."/>
            <person name="Hayes R.D."/>
            <person name="Keri Z."/>
            <person name="LaButti K."/>
            <person name="Lipzen A."/>
            <person name="Lombard V."/>
            <person name="Magnuson J."/>
            <person name="Maillard F."/>
            <person name="Murat C."/>
            <person name="Nolan M."/>
            <person name="Ohm R.A."/>
            <person name="Pangilinan J."/>
            <person name="Pereira M.F."/>
            <person name="Perotto S."/>
            <person name="Peter M."/>
            <person name="Pfister S."/>
            <person name="Riley R."/>
            <person name="Sitrit Y."/>
            <person name="Stielow J.B."/>
            <person name="Szollosi G."/>
            <person name="Zifcakova L."/>
            <person name="Stursova M."/>
            <person name="Spatafora J.W."/>
            <person name="Tedersoo L."/>
            <person name="Vaario L.M."/>
            <person name="Yamada A."/>
            <person name="Yan M."/>
            <person name="Wang P."/>
            <person name="Xu J."/>
            <person name="Bruns T."/>
            <person name="Baldrian P."/>
            <person name="Vilgalys R."/>
            <person name="Dunand C."/>
            <person name="Henrissat B."/>
            <person name="Grigoriev I.V."/>
            <person name="Hibbett D."/>
            <person name="Nagy L.G."/>
            <person name="Martin F.M."/>
        </authorList>
    </citation>
    <scope>NUCLEOTIDE SEQUENCE</scope>
    <source>
        <strain evidence="12">Prilba</strain>
    </source>
</reference>
<dbReference type="PANTHER" id="PTHR28097:SF1">
    <property type="entry name" value="PHEROMONE A FACTOR RECEPTOR"/>
    <property type="match status" value="1"/>
</dbReference>
<name>A0A9P5TDR8_9AGAM</name>
<feature type="transmembrane region" description="Helical" evidence="11">
    <location>
        <begin position="6"/>
        <end position="26"/>
    </location>
</feature>
<dbReference type="InterPro" id="IPR001499">
    <property type="entry name" value="GPCR_STE3"/>
</dbReference>
<evidence type="ECO:0000256" key="10">
    <source>
        <dbReference type="SAM" id="MobiDB-lite"/>
    </source>
</evidence>
<feature type="transmembrane region" description="Helical" evidence="11">
    <location>
        <begin position="148"/>
        <end position="175"/>
    </location>
</feature>
<dbReference type="GO" id="GO:0000750">
    <property type="term" value="P:pheromone-dependent signal transduction involved in conjugation with cellular fusion"/>
    <property type="evidence" value="ECO:0007669"/>
    <property type="project" value="TreeGrafter"/>
</dbReference>
<feature type="transmembrane region" description="Helical" evidence="11">
    <location>
        <begin position="107"/>
        <end position="128"/>
    </location>
</feature>
<feature type="transmembrane region" description="Helical" evidence="11">
    <location>
        <begin position="33"/>
        <end position="53"/>
    </location>
</feature>
<gene>
    <name evidence="12" type="ORF">DFH94DRAFT_10304</name>
</gene>
<proteinExistence type="inferred from homology"/>
<keyword evidence="9" id="KW-0807">Transducer</keyword>
<keyword evidence="5 11" id="KW-1133">Transmembrane helix</keyword>
<evidence type="ECO:0000256" key="6">
    <source>
        <dbReference type="ARBA" id="ARBA00023040"/>
    </source>
</evidence>
<sequence>MGVELPFFSILSTFLLILILPAIHYYSIPSVSIIAWLFFCNIIHGINSILWFGNQAVHAPVWCDISSVVLLGAMVALPGCFLCIARRLEAITTRRDSEQRQAKTYETAFETATCFLVPTLYMGLHTIVQDRRFVILEDFGCQAAVGDSLPALVIVWFPPLCISIIGIFFCLAAAINISKSYYNSRQYFPSAPEMTSALFTRRITFVVSGMLYVAVVYVYALFSITSSGLLPWTSISQTRSQISEVEVAPSHSQMGVQSKLIWWFIPVWSFLFVLSAIGEETQRRYCTTLTWLSRKFKRDMLPIHMRSSPKTATIPVHLLRSGWDHDLDLHSSVGSFRSKRFSLFKKAESARASTPSPPPEDEAMFTRSTHDYLASSRAQQLHLPLPPPAVRLHNHPPFAFSPKHSLAGTSATPKAAMSGDPVLSASPNSPFFPEDTWSQPPPAIRSSPRASPTITDPPRPSSPLSTRSSLGSTIIDALGAIPAHLREAPFNVNGPGVTAVPAVQGTRGPMQHRPSARKGSKKPEVIYMTVVQETAAGL</sequence>
<accession>A0A9P5TDR8</accession>